<name>A0A3E0EMD7_9FLAO</name>
<evidence type="ECO:0000313" key="1">
    <source>
        <dbReference type="EMBL" id="REG98873.1"/>
    </source>
</evidence>
<protein>
    <submittedName>
        <fullName evidence="1">Uncharacterized protein</fullName>
    </submittedName>
</protein>
<dbReference type="EMBL" id="QUNI01000005">
    <property type="protein sequence ID" value="REG98873.1"/>
    <property type="molecule type" value="Genomic_DNA"/>
</dbReference>
<gene>
    <name evidence="1" type="ORF">C8P67_10532</name>
</gene>
<sequence>MKKRLFLLISILAISCNKDEVDVQTDKSSINLVTGVNFRQDTNDKGLKLGNPNVLVNNKFLLYPNPANESVYILAEENVTDVWFVSANAEKIHQDVNFSNVLNTNLYSEPSINSNSKFSLSGQSSNSFKMSIGTLAKGYYKVFVKIGGKIYWDNLYKYENQGNNEEQFSKINVFWK</sequence>
<reference evidence="1 2" key="1">
    <citation type="submission" date="2018-08" db="EMBL/GenBank/DDBJ databases">
        <title>Genomic Encyclopedia of Archaeal and Bacterial Type Strains, Phase II (KMG-II): from individual species to whole genera.</title>
        <authorList>
            <person name="Goeker M."/>
        </authorList>
    </citation>
    <scope>NUCLEOTIDE SEQUENCE [LARGE SCALE GENOMIC DNA]</scope>
    <source>
        <strain evidence="1 2">DSM 100880</strain>
    </source>
</reference>
<dbReference type="AlphaFoldDB" id="A0A3E0EMD7"/>
<dbReference type="OrthoDB" id="1441720at2"/>
<dbReference type="RefSeq" id="WP_115812862.1">
    <property type="nucleotide sequence ID" value="NZ_QUNI01000005.1"/>
</dbReference>
<dbReference type="Proteomes" id="UP000257136">
    <property type="component" value="Unassembled WGS sequence"/>
</dbReference>
<proteinExistence type="predicted"/>
<accession>A0A3E0EMD7</accession>
<dbReference type="PROSITE" id="PS51257">
    <property type="entry name" value="PROKAR_LIPOPROTEIN"/>
    <property type="match status" value="1"/>
</dbReference>
<evidence type="ECO:0000313" key="2">
    <source>
        <dbReference type="Proteomes" id="UP000257136"/>
    </source>
</evidence>
<keyword evidence="2" id="KW-1185">Reference proteome</keyword>
<comment type="caution">
    <text evidence="1">The sequence shown here is derived from an EMBL/GenBank/DDBJ whole genome shotgun (WGS) entry which is preliminary data.</text>
</comment>
<organism evidence="1 2">
    <name type="scientific">Flavobacterium aquicola</name>
    <dbReference type="NCBI Taxonomy" id="1682742"/>
    <lineage>
        <taxon>Bacteria</taxon>
        <taxon>Pseudomonadati</taxon>
        <taxon>Bacteroidota</taxon>
        <taxon>Flavobacteriia</taxon>
        <taxon>Flavobacteriales</taxon>
        <taxon>Flavobacteriaceae</taxon>
        <taxon>Flavobacterium</taxon>
    </lineage>
</organism>